<dbReference type="Pfam" id="PF25482">
    <property type="entry name" value="DUF7905"/>
    <property type="match status" value="1"/>
</dbReference>
<keyword evidence="4" id="KW-1185">Reference proteome</keyword>
<dbReference type="EMBL" id="JAAAHY010000836">
    <property type="protein sequence ID" value="KAF9956472.1"/>
    <property type="molecule type" value="Genomic_DNA"/>
</dbReference>
<feature type="region of interest" description="Disordered" evidence="1">
    <location>
        <begin position="293"/>
        <end position="459"/>
    </location>
</feature>
<feature type="domain" description="DUF7905" evidence="2">
    <location>
        <begin position="536"/>
        <end position="823"/>
    </location>
</feature>
<accession>A0A9P6J0W6</accession>
<organism evidence="3 4">
    <name type="scientific">Mortierella alpina</name>
    <name type="common">Oleaginous fungus</name>
    <name type="synonym">Mortierella renispora</name>
    <dbReference type="NCBI Taxonomy" id="64518"/>
    <lineage>
        <taxon>Eukaryota</taxon>
        <taxon>Fungi</taxon>
        <taxon>Fungi incertae sedis</taxon>
        <taxon>Mucoromycota</taxon>
        <taxon>Mortierellomycotina</taxon>
        <taxon>Mortierellomycetes</taxon>
        <taxon>Mortierellales</taxon>
        <taxon>Mortierellaceae</taxon>
        <taxon>Mortierella</taxon>
    </lineage>
</organism>
<feature type="compositionally biased region" description="Polar residues" evidence="1">
    <location>
        <begin position="352"/>
        <end position="368"/>
    </location>
</feature>
<dbReference type="Proteomes" id="UP000738359">
    <property type="component" value="Unassembled WGS sequence"/>
</dbReference>
<comment type="caution">
    <text evidence="3">The sequence shown here is derived from an EMBL/GenBank/DDBJ whole genome shotgun (WGS) entry which is preliminary data.</text>
</comment>
<dbReference type="OrthoDB" id="10265971at2759"/>
<evidence type="ECO:0000313" key="3">
    <source>
        <dbReference type="EMBL" id="KAF9956472.1"/>
    </source>
</evidence>
<evidence type="ECO:0000259" key="2">
    <source>
        <dbReference type="Pfam" id="PF25482"/>
    </source>
</evidence>
<protein>
    <recommendedName>
        <fullName evidence="2">DUF7905 domain-containing protein</fullName>
    </recommendedName>
</protein>
<feature type="compositionally biased region" description="Polar residues" evidence="1">
    <location>
        <begin position="426"/>
        <end position="453"/>
    </location>
</feature>
<sequence>MDQPRSKGIYLLHSLHCWSGQELQSLKDTINQIAQQNASSIKYDHNQYVFTLTGSDPKQQKQALDALEEFLDSKAPAWPVLPEKRFRDVKRPSTTETSTSELLVDLVDLSTTLASTNITPPQRMTHSGEVEIDHRVTDPFEMFYADKKQKVDIPTMLAERAGCVATLSEDGRHITITGEIKSSVDKCVVQIIRMQDYFLRPPARLAPVTLVYGTVREEFRFFFLPVQEHRFCSKHIKFLPSSMPTSLQPTHFYVIEKAVFDNDRGTWAIRAGARLSPSNAPYTYSPVTRGYSQPNAGYAPAPQESQATRATSGGWGSTPASPRAPQSWQSPTPQRQSRPFDYAPISPVGRSPTPQGSPQASWAGNSASKLPPAQGKIRRVEEPEWASPTFTPSGDGDFPALPMGGKAPPKRTGMPALPPLRMVGGSQDTSRPSSVGSTRSANLAQSANHSVDPSSSGSSSLVFGDQEFEFLERQSALHPGRARLNEGDMAGLELGRLRDPVQERADAERTIRRLPVQQVSPLQPTSRRDSSLDVFIDEMRTFNMQRLSQAIRAGLRELQGQRKEIRLFGRLGCVLFPANPAVLNRSWDITQMESAIVKEHGVKPLFSPVLTTVHAHVSNLFGLLGSAKSESAQFEVICDTRTNPSSRYVRTLVTVPSTVAILDRVVTPWQTFGEVMWTSVDKSLDFEILLQAREGVIHDINTALGRTDVKPFNAFRKKLSIGTHNSHITCHNINNYLEIKSINFRQTRTYDKPGQFSILIHKVEELQLSRTEGLDAVTGRAVETSKRWFELEIQSETMNRRLQQNLSLIPGTVADWQVEDIIGQDPSDPEELAKMVKALIYMVEECDERFRF</sequence>
<dbReference type="AlphaFoldDB" id="A0A9P6J0W6"/>
<reference evidence="3" key="1">
    <citation type="journal article" date="2020" name="Fungal Divers.">
        <title>Resolving the Mortierellaceae phylogeny through synthesis of multi-gene phylogenetics and phylogenomics.</title>
        <authorList>
            <person name="Vandepol N."/>
            <person name="Liber J."/>
            <person name="Desiro A."/>
            <person name="Na H."/>
            <person name="Kennedy M."/>
            <person name="Barry K."/>
            <person name="Grigoriev I.V."/>
            <person name="Miller A.N."/>
            <person name="O'Donnell K."/>
            <person name="Stajich J.E."/>
            <person name="Bonito G."/>
        </authorList>
    </citation>
    <scope>NUCLEOTIDE SEQUENCE</scope>
    <source>
        <strain evidence="3">CK1249</strain>
    </source>
</reference>
<evidence type="ECO:0000256" key="1">
    <source>
        <dbReference type="SAM" id="MobiDB-lite"/>
    </source>
</evidence>
<gene>
    <name evidence="3" type="ORF">BGZ70_009865</name>
</gene>
<proteinExistence type="predicted"/>
<evidence type="ECO:0000313" key="4">
    <source>
        <dbReference type="Proteomes" id="UP000738359"/>
    </source>
</evidence>
<feature type="compositionally biased region" description="Polar residues" evidence="1">
    <location>
        <begin position="318"/>
        <end position="337"/>
    </location>
</feature>
<dbReference type="InterPro" id="IPR057227">
    <property type="entry name" value="DUF7905"/>
</dbReference>
<name>A0A9P6J0W6_MORAP</name>